<evidence type="ECO:0000259" key="2">
    <source>
        <dbReference type="Pfam" id="PF13472"/>
    </source>
</evidence>
<protein>
    <submittedName>
        <fullName evidence="3">Arylesterase</fullName>
    </submittedName>
</protein>
<dbReference type="RefSeq" id="WP_200613318.1">
    <property type="nucleotide sequence ID" value="NZ_JAEHHL010000015.1"/>
</dbReference>
<evidence type="ECO:0000256" key="1">
    <source>
        <dbReference type="SAM" id="SignalP"/>
    </source>
</evidence>
<dbReference type="EMBL" id="JAEHHL010000015">
    <property type="protein sequence ID" value="MBK0401138.1"/>
    <property type="molecule type" value="Genomic_DNA"/>
</dbReference>
<proteinExistence type="predicted"/>
<organism evidence="3 4">
    <name type="scientific">Thermohalobaculum xanthum</name>
    <dbReference type="NCBI Taxonomy" id="2753746"/>
    <lineage>
        <taxon>Bacteria</taxon>
        <taxon>Pseudomonadati</taxon>
        <taxon>Pseudomonadota</taxon>
        <taxon>Alphaproteobacteria</taxon>
        <taxon>Rhodobacterales</taxon>
        <taxon>Paracoccaceae</taxon>
        <taxon>Thermohalobaculum</taxon>
    </lineage>
</organism>
<evidence type="ECO:0000313" key="3">
    <source>
        <dbReference type="EMBL" id="MBK0401138.1"/>
    </source>
</evidence>
<comment type="caution">
    <text evidence="3">The sequence shown here is derived from an EMBL/GenBank/DDBJ whole genome shotgun (WGS) entry which is preliminary data.</text>
</comment>
<dbReference type="PANTHER" id="PTHR30383">
    <property type="entry name" value="THIOESTERASE 1/PROTEASE 1/LYSOPHOSPHOLIPASE L1"/>
    <property type="match status" value="1"/>
</dbReference>
<sequence length="230" mass="24286">MISIPRRLTGSYGPRGAWRKHFAGLALCFLALFLARPADAGPATGPRIVAIGDSLTAGYGLPPTEGFVPQLDAWLAENGHPQAEVVNMGVSGDTTAGGRARLDWALGDGADAVIIALGGNDMLRGIAPESSRANLEAMLEDLVQRGLPVLLAGMQAPLNYGPDYKADFDAMYPELAARHGALLHPFFLEGLVGERELFQEDGLHPNAEGVARMVEAIGPRVIELIGRTGP</sequence>
<dbReference type="PANTHER" id="PTHR30383:SF24">
    <property type="entry name" value="THIOESTERASE 1_PROTEASE 1_LYSOPHOSPHOLIPASE L1"/>
    <property type="match status" value="1"/>
</dbReference>
<keyword evidence="4" id="KW-1185">Reference proteome</keyword>
<dbReference type="Gene3D" id="3.40.50.1110">
    <property type="entry name" value="SGNH hydrolase"/>
    <property type="match status" value="1"/>
</dbReference>
<dbReference type="GO" id="GO:0004622">
    <property type="term" value="F:phosphatidylcholine lysophospholipase activity"/>
    <property type="evidence" value="ECO:0007669"/>
    <property type="project" value="TreeGrafter"/>
</dbReference>
<dbReference type="Proteomes" id="UP000655420">
    <property type="component" value="Unassembled WGS sequence"/>
</dbReference>
<accession>A0A8J7MAC3</accession>
<reference evidence="3" key="1">
    <citation type="submission" date="2020-12" db="EMBL/GenBank/DDBJ databases">
        <title>Bacterial taxonomy.</title>
        <authorList>
            <person name="Pan X."/>
        </authorList>
    </citation>
    <scope>NUCLEOTIDE SEQUENCE</scope>
    <source>
        <strain evidence="3">M0105</strain>
    </source>
</reference>
<dbReference type="CDD" id="cd01822">
    <property type="entry name" value="Lysophospholipase_L1_like"/>
    <property type="match status" value="1"/>
</dbReference>
<dbReference type="SUPFAM" id="SSF52266">
    <property type="entry name" value="SGNH hydrolase"/>
    <property type="match status" value="1"/>
</dbReference>
<name>A0A8J7MAC3_9RHOB</name>
<keyword evidence="1" id="KW-0732">Signal</keyword>
<dbReference type="Pfam" id="PF13472">
    <property type="entry name" value="Lipase_GDSL_2"/>
    <property type="match status" value="1"/>
</dbReference>
<evidence type="ECO:0000313" key="4">
    <source>
        <dbReference type="Proteomes" id="UP000655420"/>
    </source>
</evidence>
<dbReference type="AlphaFoldDB" id="A0A8J7MAC3"/>
<feature type="domain" description="SGNH hydrolase-type esterase" evidence="2">
    <location>
        <begin position="50"/>
        <end position="211"/>
    </location>
</feature>
<dbReference type="InterPro" id="IPR036514">
    <property type="entry name" value="SGNH_hydro_sf"/>
</dbReference>
<gene>
    <name evidence="3" type="ORF">H0I76_18220</name>
</gene>
<feature type="signal peptide" evidence="1">
    <location>
        <begin position="1"/>
        <end position="40"/>
    </location>
</feature>
<feature type="chain" id="PRO_5035203913" evidence="1">
    <location>
        <begin position="41"/>
        <end position="230"/>
    </location>
</feature>
<dbReference type="InterPro" id="IPR013830">
    <property type="entry name" value="SGNH_hydro"/>
</dbReference>
<dbReference type="InterPro" id="IPR051532">
    <property type="entry name" value="Ester_Hydrolysis_Enzymes"/>
</dbReference>